<keyword evidence="3" id="KW-1185">Reference proteome</keyword>
<protein>
    <submittedName>
        <fullName evidence="2">Palmitoyltransferase ZDHHC3-like</fullName>
    </submittedName>
</protein>
<evidence type="ECO:0000313" key="2">
    <source>
        <dbReference type="EMBL" id="GAB0201137.1"/>
    </source>
</evidence>
<sequence>MHHVRRHCCWINNCVRGLNQKHFIQFLFYRGRVDHHGPDALEQLCSRGLKEMNCEGPHSPKPKLTLLREVFGRGFVLCWLFPGSCSPPAGVGPTYSPPPSRYV</sequence>
<organism evidence="2 3">
    <name type="scientific">Grus japonensis</name>
    <name type="common">Japanese crane</name>
    <name type="synonym">Red-crowned crane</name>
    <dbReference type="NCBI Taxonomy" id="30415"/>
    <lineage>
        <taxon>Eukaryota</taxon>
        <taxon>Metazoa</taxon>
        <taxon>Chordata</taxon>
        <taxon>Craniata</taxon>
        <taxon>Vertebrata</taxon>
        <taxon>Euteleostomi</taxon>
        <taxon>Archelosauria</taxon>
        <taxon>Archosauria</taxon>
        <taxon>Dinosauria</taxon>
        <taxon>Saurischia</taxon>
        <taxon>Theropoda</taxon>
        <taxon>Coelurosauria</taxon>
        <taxon>Aves</taxon>
        <taxon>Neognathae</taxon>
        <taxon>Neoaves</taxon>
        <taxon>Gruiformes</taxon>
        <taxon>Gruidae</taxon>
        <taxon>Grus</taxon>
    </lineage>
</organism>
<dbReference type="EMBL" id="BAAFJT010000029">
    <property type="protein sequence ID" value="GAB0201137.1"/>
    <property type="molecule type" value="Genomic_DNA"/>
</dbReference>
<dbReference type="Proteomes" id="UP001623348">
    <property type="component" value="Unassembled WGS sequence"/>
</dbReference>
<proteinExistence type="predicted"/>
<dbReference type="PROSITE" id="PS50216">
    <property type="entry name" value="DHHC"/>
    <property type="match status" value="1"/>
</dbReference>
<comment type="caution">
    <text evidence="2">The sequence shown here is derived from an EMBL/GenBank/DDBJ whole genome shotgun (WGS) entry which is preliminary data.</text>
</comment>
<feature type="region of interest" description="Disordered" evidence="1">
    <location>
        <begin position="84"/>
        <end position="103"/>
    </location>
</feature>
<evidence type="ECO:0000313" key="3">
    <source>
        <dbReference type="Proteomes" id="UP001623348"/>
    </source>
</evidence>
<evidence type="ECO:0000256" key="1">
    <source>
        <dbReference type="SAM" id="MobiDB-lite"/>
    </source>
</evidence>
<accession>A0ABC9XUQ4</accession>
<gene>
    <name evidence="2" type="ORF">GRJ2_002579200</name>
</gene>
<name>A0ABC9XUQ4_GRUJA</name>
<reference evidence="2 3" key="1">
    <citation type="submission" date="2024-06" db="EMBL/GenBank/DDBJ databases">
        <title>The draft genome of Grus japonensis, version 3.</title>
        <authorList>
            <person name="Nabeshima K."/>
            <person name="Suzuki S."/>
            <person name="Onuma M."/>
        </authorList>
    </citation>
    <scope>NUCLEOTIDE SEQUENCE [LARGE SCALE GENOMIC DNA]</scope>
    <source>
        <strain evidence="2 3">451A</strain>
    </source>
</reference>
<dbReference type="AlphaFoldDB" id="A0ABC9XUQ4"/>